<dbReference type="PANTHER" id="PTHR10196:SF69">
    <property type="entry name" value="GLYCEROL KINASE"/>
    <property type="match status" value="1"/>
</dbReference>
<dbReference type="STRING" id="688269.Theth_0993"/>
<dbReference type="EMBL" id="CP002351">
    <property type="protein sequence ID" value="AEH51076.1"/>
    <property type="molecule type" value="Genomic_DNA"/>
</dbReference>
<dbReference type="eggNOG" id="COG0554">
    <property type="taxonomic scope" value="Bacteria"/>
</dbReference>
<feature type="binding site" evidence="9">
    <location>
        <position position="14"/>
    </location>
    <ligand>
        <name>sn-glycerol 3-phosphate</name>
        <dbReference type="ChEBI" id="CHEBI:57597"/>
    </ligand>
</feature>
<gene>
    <name evidence="9" type="primary">glpK</name>
    <name evidence="13" type="ORF">Theth_0993</name>
</gene>
<comment type="pathway">
    <text evidence="1 9">Polyol metabolism; glycerol degradation via glycerol kinase pathway; sn-glycerol 3-phosphate from glycerol: step 1/1.</text>
</comment>
<dbReference type="KEGG" id="tta:Theth_0993"/>
<dbReference type="Proteomes" id="UP000006804">
    <property type="component" value="Chromosome"/>
</dbReference>
<dbReference type="CDD" id="cd07786">
    <property type="entry name" value="FGGY_EcGK_like"/>
    <property type="match status" value="1"/>
</dbReference>
<feature type="binding site" evidence="9">
    <location>
        <position position="14"/>
    </location>
    <ligand>
        <name>ATP</name>
        <dbReference type="ChEBI" id="CHEBI:30616"/>
    </ligand>
</feature>
<dbReference type="InterPro" id="IPR000577">
    <property type="entry name" value="Carb_kinase_FGGY"/>
</dbReference>
<dbReference type="NCBIfam" id="NF000756">
    <property type="entry name" value="PRK00047.1"/>
    <property type="match status" value="1"/>
</dbReference>
<feature type="binding site" evidence="9">
    <location>
        <position position="16"/>
    </location>
    <ligand>
        <name>ATP</name>
        <dbReference type="ChEBI" id="CHEBI:30616"/>
    </ligand>
</feature>
<feature type="binding site" evidence="9">
    <location>
        <position position="136"/>
    </location>
    <ligand>
        <name>glycerol</name>
        <dbReference type="ChEBI" id="CHEBI:17754"/>
    </ligand>
</feature>
<keyword evidence="5 9" id="KW-0418">Kinase</keyword>
<feature type="binding site" evidence="9">
    <location>
        <position position="311"/>
    </location>
    <ligand>
        <name>ADP</name>
        <dbReference type="ChEBI" id="CHEBI:456216"/>
    </ligand>
</feature>
<dbReference type="NCBIfam" id="TIGR01311">
    <property type="entry name" value="glycerol_kin"/>
    <property type="match status" value="1"/>
</dbReference>
<dbReference type="Pfam" id="PF02782">
    <property type="entry name" value="FGGY_C"/>
    <property type="match status" value="1"/>
</dbReference>
<dbReference type="GO" id="GO:0019563">
    <property type="term" value="P:glycerol catabolic process"/>
    <property type="evidence" value="ECO:0007669"/>
    <property type="project" value="UniProtKB-UniRule"/>
</dbReference>
<evidence type="ECO:0000259" key="11">
    <source>
        <dbReference type="Pfam" id="PF00370"/>
    </source>
</evidence>
<feature type="binding site" evidence="9">
    <location>
        <position position="84"/>
    </location>
    <ligand>
        <name>glycerol</name>
        <dbReference type="ChEBI" id="CHEBI:17754"/>
    </ligand>
</feature>
<dbReference type="SUPFAM" id="SSF53067">
    <property type="entry name" value="Actin-like ATPase domain"/>
    <property type="match status" value="2"/>
</dbReference>
<evidence type="ECO:0000256" key="9">
    <source>
        <dbReference type="HAMAP-Rule" id="MF_00186"/>
    </source>
</evidence>
<keyword evidence="6 9" id="KW-0319">Glycerol metabolism</keyword>
<evidence type="ECO:0000256" key="4">
    <source>
        <dbReference type="ARBA" id="ARBA00022741"/>
    </source>
</evidence>
<comment type="activity regulation">
    <text evidence="9">Inhibited by fructose 1,6-bisphosphate (FBP).</text>
</comment>
<accession>F7YYP3</accession>
<dbReference type="HAMAP" id="MF_00186">
    <property type="entry name" value="Glycerol_kin"/>
    <property type="match status" value="1"/>
</dbReference>
<comment type="similarity">
    <text evidence="2 9 10">Belongs to the FGGY kinase family.</text>
</comment>
<comment type="catalytic activity">
    <reaction evidence="8 9">
        <text>glycerol + ATP = sn-glycerol 3-phosphate + ADP + H(+)</text>
        <dbReference type="Rhea" id="RHEA:21644"/>
        <dbReference type="ChEBI" id="CHEBI:15378"/>
        <dbReference type="ChEBI" id="CHEBI:17754"/>
        <dbReference type="ChEBI" id="CHEBI:30616"/>
        <dbReference type="ChEBI" id="CHEBI:57597"/>
        <dbReference type="ChEBI" id="CHEBI:456216"/>
        <dbReference type="EC" id="2.7.1.30"/>
    </reaction>
</comment>
<dbReference type="PATRIC" id="fig|688269.3.peg.1017"/>
<dbReference type="GO" id="GO:0005829">
    <property type="term" value="C:cytosol"/>
    <property type="evidence" value="ECO:0007669"/>
    <property type="project" value="UniProtKB-ARBA"/>
</dbReference>
<proteinExistence type="inferred from homology"/>
<dbReference type="InterPro" id="IPR018484">
    <property type="entry name" value="FGGY_N"/>
</dbReference>
<reference evidence="13 14" key="1">
    <citation type="submission" date="2010-11" db="EMBL/GenBank/DDBJ databases">
        <title>The complete genome of Thermotoga thermarum DSM 5069.</title>
        <authorList>
            <consortium name="US DOE Joint Genome Institute (JGI-PGF)"/>
            <person name="Lucas S."/>
            <person name="Copeland A."/>
            <person name="Lapidus A."/>
            <person name="Bruce D."/>
            <person name="Goodwin L."/>
            <person name="Pitluck S."/>
            <person name="Kyrpides N."/>
            <person name="Mavromatis K."/>
            <person name="Ivanova N."/>
            <person name="Zeytun A."/>
            <person name="Brettin T."/>
            <person name="Detter J.C."/>
            <person name="Tapia R."/>
            <person name="Han C."/>
            <person name="Land M."/>
            <person name="Hauser L."/>
            <person name="Markowitz V."/>
            <person name="Cheng J.-F."/>
            <person name="Hugenholtz P."/>
            <person name="Woyke T."/>
            <person name="Wu D."/>
            <person name="Spring S."/>
            <person name="Schroeder M."/>
            <person name="Brambilla E."/>
            <person name="Klenk H.-P."/>
            <person name="Eisen J.A."/>
        </authorList>
    </citation>
    <scope>NUCLEOTIDE SEQUENCE [LARGE SCALE GENOMIC DNA]</scope>
    <source>
        <strain evidence="13 14">DSM 5069</strain>
    </source>
</reference>
<feature type="binding site" evidence="9">
    <location>
        <position position="416"/>
    </location>
    <ligand>
        <name>ADP</name>
        <dbReference type="ChEBI" id="CHEBI:456216"/>
    </ligand>
</feature>
<comment type="function">
    <text evidence="9">Key enzyme in the regulation of glycerol uptake and metabolism. Catalyzes the phosphorylation of glycerol to yield sn-glycerol 3-phosphate.</text>
</comment>
<evidence type="ECO:0000256" key="7">
    <source>
        <dbReference type="ARBA" id="ARBA00022840"/>
    </source>
</evidence>
<feature type="binding site" evidence="9">
    <location>
        <position position="18"/>
    </location>
    <ligand>
        <name>ADP</name>
        <dbReference type="ChEBI" id="CHEBI:456216"/>
    </ligand>
</feature>
<dbReference type="InterPro" id="IPR018483">
    <property type="entry name" value="Carb_kinase_FGGY_CS"/>
</dbReference>
<dbReference type="GO" id="GO:0004370">
    <property type="term" value="F:glycerol kinase activity"/>
    <property type="evidence" value="ECO:0007669"/>
    <property type="project" value="UniProtKB-UniRule"/>
</dbReference>
<dbReference type="GO" id="GO:0006072">
    <property type="term" value="P:glycerol-3-phosphate metabolic process"/>
    <property type="evidence" value="ECO:0007669"/>
    <property type="project" value="InterPro"/>
</dbReference>
<evidence type="ECO:0000313" key="14">
    <source>
        <dbReference type="Proteomes" id="UP000006804"/>
    </source>
</evidence>
<feature type="binding site" evidence="9">
    <location>
        <position position="412"/>
    </location>
    <ligand>
        <name>ATP</name>
        <dbReference type="ChEBI" id="CHEBI:30616"/>
    </ligand>
</feature>
<feature type="binding site" evidence="9">
    <location>
        <position position="315"/>
    </location>
    <ligand>
        <name>ATP</name>
        <dbReference type="ChEBI" id="CHEBI:30616"/>
    </ligand>
</feature>
<organism evidence="13 14">
    <name type="scientific">Pseudothermotoga thermarum DSM 5069</name>
    <dbReference type="NCBI Taxonomy" id="688269"/>
    <lineage>
        <taxon>Bacteria</taxon>
        <taxon>Thermotogati</taxon>
        <taxon>Thermotogota</taxon>
        <taxon>Thermotogae</taxon>
        <taxon>Thermotogales</taxon>
        <taxon>Thermotogaceae</taxon>
        <taxon>Pseudothermotoga</taxon>
    </lineage>
</organism>
<dbReference type="FunFam" id="3.30.420.40:FF:000008">
    <property type="entry name" value="Glycerol kinase"/>
    <property type="match status" value="1"/>
</dbReference>
<protein>
    <recommendedName>
        <fullName evidence="9">Glycerol kinase</fullName>
        <ecNumber evidence="9">2.7.1.30</ecNumber>
    </recommendedName>
    <alternativeName>
        <fullName evidence="9">ATP:glycerol 3-phosphotransferase</fullName>
    </alternativeName>
    <alternativeName>
        <fullName evidence="9">Glycerokinase</fullName>
        <shortName evidence="9">GK</shortName>
    </alternativeName>
</protein>
<dbReference type="InterPro" id="IPR018485">
    <property type="entry name" value="FGGY_C"/>
</dbReference>
<dbReference type="PANTHER" id="PTHR10196">
    <property type="entry name" value="SUGAR KINASE"/>
    <property type="match status" value="1"/>
</dbReference>
<dbReference type="HOGENOM" id="CLU_009281_2_3_0"/>
<feature type="binding site" evidence="9">
    <location>
        <position position="412"/>
    </location>
    <ligand>
        <name>ADP</name>
        <dbReference type="ChEBI" id="CHEBI:456216"/>
    </ligand>
</feature>
<evidence type="ECO:0000256" key="5">
    <source>
        <dbReference type="ARBA" id="ARBA00022777"/>
    </source>
</evidence>
<evidence type="ECO:0000256" key="3">
    <source>
        <dbReference type="ARBA" id="ARBA00022679"/>
    </source>
</evidence>
<keyword evidence="7 9" id="KW-0067">ATP-binding</keyword>
<feature type="binding site" evidence="9">
    <location>
        <position position="85"/>
    </location>
    <ligand>
        <name>glycerol</name>
        <dbReference type="ChEBI" id="CHEBI:17754"/>
    </ligand>
</feature>
<dbReference type="GO" id="GO:0005524">
    <property type="term" value="F:ATP binding"/>
    <property type="evidence" value="ECO:0007669"/>
    <property type="project" value="UniProtKB-UniRule"/>
</dbReference>
<dbReference type="UniPathway" id="UPA00618">
    <property type="reaction ID" value="UER00672"/>
</dbReference>
<dbReference type="Gene3D" id="3.30.420.40">
    <property type="match status" value="2"/>
</dbReference>
<evidence type="ECO:0000256" key="8">
    <source>
        <dbReference type="ARBA" id="ARBA00052101"/>
    </source>
</evidence>
<dbReference type="Pfam" id="PF00370">
    <property type="entry name" value="FGGY_N"/>
    <property type="match status" value="1"/>
</dbReference>
<dbReference type="InterPro" id="IPR043129">
    <property type="entry name" value="ATPase_NBD"/>
</dbReference>
<feature type="binding site" evidence="9">
    <location>
        <position position="14"/>
    </location>
    <ligand>
        <name>ADP</name>
        <dbReference type="ChEBI" id="CHEBI:456216"/>
    </ligand>
</feature>
<dbReference type="PROSITE" id="PS00445">
    <property type="entry name" value="FGGY_KINASES_2"/>
    <property type="match status" value="1"/>
</dbReference>
<feature type="binding site" evidence="9">
    <location>
        <position position="245"/>
    </location>
    <ligand>
        <name>sn-glycerol 3-phosphate</name>
        <dbReference type="ChEBI" id="CHEBI:57597"/>
    </ligand>
</feature>
<feature type="domain" description="Carbohydrate kinase FGGY C-terminal" evidence="12">
    <location>
        <begin position="262"/>
        <end position="451"/>
    </location>
</feature>
<feature type="binding site" evidence="9">
    <location>
        <position position="245"/>
    </location>
    <ligand>
        <name>glycerol</name>
        <dbReference type="ChEBI" id="CHEBI:17754"/>
    </ligand>
</feature>
<feature type="binding site" evidence="9">
    <location>
        <position position="311"/>
    </location>
    <ligand>
        <name>ATP</name>
        <dbReference type="ChEBI" id="CHEBI:30616"/>
    </ligand>
</feature>
<feature type="binding site" evidence="9">
    <location>
        <position position="267"/>
    </location>
    <ligand>
        <name>ATP</name>
        <dbReference type="ChEBI" id="CHEBI:30616"/>
    </ligand>
</feature>
<sequence>MVAEKYVLALDQGTTSSRAIIFDKNGSVVSVANQEFPQIYPKPGWVEHDPIDILESQISVAKKAMRQADIEADQIVAIGITNQRETTIVWDKKTGKPIHNAIVWQCRRTADICEKLKQSEWGEKIKKKTGLVVDAYFSATKLKWILDNVPGAREKAKAGELLFGTVDSWLIWNLTGGKIHVTDFSNASRTMLFNIHNLKWDEELLELLEIPRQMLPEVLPSSYIYGYTVKEIFGVQIPIGSDAGDQQAALFGQLCCEPGMVKNTYGTGCFLLMNTGKTAVSSESGLLTTIAWSLDGKEVCYALEGSVFIAGAAIQWLRDGLRIIAKASDTEYMANSVADSGGIYFVPAFVGLGAPYWDMFARGTIVGITRGITREHIVRATLESIAYQTRDVLEAMEKDSKMKINTLRVDGGASVNNFLMQFQADILGIPVERPKVNETTALGAAYLAGLAVGFWENMDQIKQQWQLDKKFEPTLPEKERERLYAGWKKAVSRAMRWAEE</sequence>
<dbReference type="PROSITE" id="PS00933">
    <property type="entry name" value="FGGY_KINASES_1"/>
    <property type="match status" value="1"/>
</dbReference>
<feature type="binding site" evidence="9">
    <location>
        <position position="15"/>
    </location>
    <ligand>
        <name>ATP</name>
        <dbReference type="ChEBI" id="CHEBI:30616"/>
    </ligand>
</feature>
<feature type="domain" description="Carbohydrate kinase FGGY N-terminal" evidence="11">
    <location>
        <begin position="6"/>
        <end position="252"/>
    </location>
</feature>
<keyword evidence="4 9" id="KW-0547">Nucleotide-binding</keyword>
<evidence type="ECO:0000313" key="13">
    <source>
        <dbReference type="EMBL" id="AEH51076.1"/>
    </source>
</evidence>
<evidence type="ECO:0000256" key="1">
    <source>
        <dbReference type="ARBA" id="ARBA00005190"/>
    </source>
</evidence>
<feature type="binding site" evidence="9">
    <location>
        <position position="246"/>
    </location>
    <ligand>
        <name>glycerol</name>
        <dbReference type="ChEBI" id="CHEBI:17754"/>
    </ligand>
</feature>
<evidence type="ECO:0000256" key="2">
    <source>
        <dbReference type="ARBA" id="ARBA00009156"/>
    </source>
</evidence>
<feature type="binding site" evidence="9">
    <location>
        <position position="84"/>
    </location>
    <ligand>
        <name>sn-glycerol 3-phosphate</name>
        <dbReference type="ChEBI" id="CHEBI:57597"/>
    </ligand>
</feature>
<feature type="binding site" evidence="9">
    <location>
        <position position="136"/>
    </location>
    <ligand>
        <name>sn-glycerol 3-phosphate</name>
        <dbReference type="ChEBI" id="CHEBI:57597"/>
    </ligand>
</feature>
<keyword evidence="3 9" id="KW-0808">Transferase</keyword>
<evidence type="ECO:0000256" key="6">
    <source>
        <dbReference type="ARBA" id="ARBA00022798"/>
    </source>
</evidence>
<feature type="binding site" evidence="9">
    <location>
        <position position="85"/>
    </location>
    <ligand>
        <name>sn-glycerol 3-phosphate</name>
        <dbReference type="ChEBI" id="CHEBI:57597"/>
    </ligand>
</feature>
<name>F7YYP3_9THEM</name>
<dbReference type="InterPro" id="IPR005999">
    <property type="entry name" value="Glycerol_kin"/>
</dbReference>
<evidence type="ECO:0000259" key="12">
    <source>
        <dbReference type="Pfam" id="PF02782"/>
    </source>
</evidence>
<dbReference type="EC" id="2.7.1.30" evidence="9"/>
<keyword evidence="14" id="KW-1185">Reference proteome</keyword>
<dbReference type="AlphaFoldDB" id="F7YYP3"/>
<dbReference type="FunFam" id="3.30.420.40:FF:000007">
    <property type="entry name" value="Glycerol kinase"/>
    <property type="match status" value="1"/>
</dbReference>
<evidence type="ECO:0000256" key="10">
    <source>
        <dbReference type="RuleBase" id="RU003733"/>
    </source>
</evidence>
<dbReference type="PIRSF" id="PIRSF000538">
    <property type="entry name" value="GlpK"/>
    <property type="match status" value="1"/>
</dbReference>
<feature type="binding site" evidence="9">
    <location>
        <position position="267"/>
    </location>
    <ligand>
        <name>ADP</name>
        <dbReference type="ChEBI" id="CHEBI:456216"/>
    </ligand>
</feature>